<evidence type="ECO:0000256" key="4">
    <source>
        <dbReference type="ARBA" id="ARBA00023136"/>
    </source>
</evidence>
<gene>
    <name evidence="6" type="ORF">BC6307_06710</name>
</gene>
<evidence type="ECO:0000256" key="1">
    <source>
        <dbReference type="ARBA" id="ARBA00004141"/>
    </source>
</evidence>
<keyword evidence="7" id="KW-1185">Reference proteome</keyword>
<feature type="transmembrane region" description="Helical" evidence="5">
    <location>
        <begin position="7"/>
        <end position="25"/>
    </location>
</feature>
<dbReference type="InterPro" id="IPR003339">
    <property type="entry name" value="ABC/ECF_trnsptr_transmembrane"/>
</dbReference>
<dbReference type="STRING" id="1314751.GCA_001591425_04639"/>
<proteinExistence type="predicted"/>
<dbReference type="Proteomes" id="UP000215224">
    <property type="component" value="Chromosome"/>
</dbReference>
<organism evidence="6 7">
    <name type="scientific">Sutcliffiella cohnii</name>
    <dbReference type="NCBI Taxonomy" id="33932"/>
    <lineage>
        <taxon>Bacteria</taxon>
        <taxon>Bacillati</taxon>
        <taxon>Bacillota</taxon>
        <taxon>Bacilli</taxon>
        <taxon>Bacillales</taxon>
        <taxon>Bacillaceae</taxon>
        <taxon>Sutcliffiella</taxon>
    </lineage>
</organism>
<evidence type="ECO:0000256" key="2">
    <source>
        <dbReference type="ARBA" id="ARBA00022692"/>
    </source>
</evidence>
<name>A0A223KNC9_9BACI</name>
<evidence type="ECO:0000313" key="6">
    <source>
        <dbReference type="EMBL" id="AST90992.1"/>
    </source>
</evidence>
<protein>
    <recommendedName>
        <fullName evidence="8">Energy-coupling factor transporter transmembrane protein EcfT</fullName>
    </recommendedName>
</protein>
<dbReference type="GO" id="GO:0005886">
    <property type="term" value="C:plasma membrane"/>
    <property type="evidence" value="ECO:0007669"/>
    <property type="project" value="UniProtKB-ARBA"/>
</dbReference>
<evidence type="ECO:0000313" key="7">
    <source>
        <dbReference type="Proteomes" id="UP000215224"/>
    </source>
</evidence>
<evidence type="ECO:0000256" key="5">
    <source>
        <dbReference type="SAM" id="Phobius"/>
    </source>
</evidence>
<comment type="subcellular location">
    <subcellularLocation>
        <location evidence="1">Membrane</location>
        <topology evidence="1">Multi-pass membrane protein</topology>
    </subcellularLocation>
</comment>
<feature type="transmembrane region" description="Helical" evidence="5">
    <location>
        <begin position="227"/>
        <end position="247"/>
    </location>
</feature>
<sequence>MQTSFTTLHPILLFFYFSVIFFSSMILKHPVYLLFLLVGIILLNISLDKGKKLKKYWKGYVLLSSVIILLNPLFSSRGATILLYAWDRPVTLESIVYGATLSLSLLCILITFVAFNLVITPTKFLYLFGRIAPKSAFIITISLRFLPLLYRRLKEITTVQQIQGNLRKDLRKKQRLTARMEMLHTLVSWSLEEALETASSMRARGYGVQKNRSSAVLYRLESRDLYVGSYLFILAAFVCIGVVLGSISYEIYPTLPPIIITPAFLVHLTCFSLFVLIPTVMNGREWIYWYSTKSKM</sequence>
<dbReference type="KEGG" id="bcoh:BC6307_06710"/>
<feature type="transmembrane region" description="Helical" evidence="5">
    <location>
        <begin position="31"/>
        <end position="47"/>
    </location>
</feature>
<dbReference type="RefSeq" id="WP_066421053.1">
    <property type="nucleotide sequence ID" value="NZ_CP018866.1"/>
</dbReference>
<keyword evidence="4 5" id="KW-0472">Membrane</keyword>
<reference evidence="6 7" key="1">
    <citation type="submission" date="2016-12" db="EMBL/GenBank/DDBJ databases">
        <title>The whole genome sequencing and assembly of Bacillus cohnii DSM 6307T strain.</title>
        <authorList>
            <person name="Lee Y.-J."/>
            <person name="Yi H."/>
            <person name="Bahn Y.-S."/>
            <person name="Kim J.F."/>
            <person name="Lee D.-W."/>
        </authorList>
    </citation>
    <scope>NUCLEOTIDE SEQUENCE [LARGE SCALE GENOMIC DNA]</scope>
    <source>
        <strain evidence="6 7">DSM 6307</strain>
    </source>
</reference>
<feature type="transmembrane region" description="Helical" evidence="5">
    <location>
        <begin position="259"/>
        <end position="281"/>
    </location>
</feature>
<dbReference type="EMBL" id="CP018866">
    <property type="protein sequence ID" value="AST90992.1"/>
    <property type="molecule type" value="Genomic_DNA"/>
</dbReference>
<dbReference type="CDD" id="cd16914">
    <property type="entry name" value="EcfT"/>
    <property type="match status" value="1"/>
</dbReference>
<feature type="transmembrane region" description="Helical" evidence="5">
    <location>
        <begin position="95"/>
        <end position="119"/>
    </location>
</feature>
<evidence type="ECO:0008006" key="8">
    <source>
        <dbReference type="Google" id="ProtNLM"/>
    </source>
</evidence>
<accession>A0A223KNC9</accession>
<feature type="transmembrane region" description="Helical" evidence="5">
    <location>
        <begin position="59"/>
        <end position="75"/>
    </location>
</feature>
<keyword evidence="2 5" id="KW-0812">Transmembrane</keyword>
<dbReference type="AlphaFoldDB" id="A0A223KNC9"/>
<evidence type="ECO:0000256" key="3">
    <source>
        <dbReference type="ARBA" id="ARBA00022989"/>
    </source>
</evidence>
<keyword evidence="3 5" id="KW-1133">Transmembrane helix</keyword>
<dbReference type="Pfam" id="PF02361">
    <property type="entry name" value="CbiQ"/>
    <property type="match status" value="1"/>
</dbReference>